<reference evidence="1" key="1">
    <citation type="submission" date="2018-11" db="EMBL/GenBank/DDBJ databases">
        <authorList>
            <consortium name="Pathogen Informatics"/>
        </authorList>
    </citation>
    <scope>NUCLEOTIDE SEQUENCE</scope>
</reference>
<dbReference type="EMBL" id="CAAALY010253631">
    <property type="protein sequence ID" value="VEL36957.1"/>
    <property type="molecule type" value="Genomic_DNA"/>
</dbReference>
<evidence type="ECO:0000313" key="1">
    <source>
        <dbReference type="EMBL" id="VEL36957.1"/>
    </source>
</evidence>
<evidence type="ECO:0000313" key="2">
    <source>
        <dbReference type="Proteomes" id="UP000784294"/>
    </source>
</evidence>
<dbReference type="Proteomes" id="UP000784294">
    <property type="component" value="Unassembled WGS sequence"/>
</dbReference>
<keyword evidence="2" id="KW-1185">Reference proteome</keyword>
<sequence>MSFCVSVGAHIRSTSSRHRFLRLDRALCPLLLSSPSLLYFSRHPRLSGDSTVRLLVPRRSVDRSLWLIDKSCRLVDMHHLSRMSSRAPRFGHGFEGACASLTTSCVCMCVCVCV</sequence>
<organism evidence="1 2">
    <name type="scientific">Protopolystoma xenopodis</name>
    <dbReference type="NCBI Taxonomy" id="117903"/>
    <lineage>
        <taxon>Eukaryota</taxon>
        <taxon>Metazoa</taxon>
        <taxon>Spiralia</taxon>
        <taxon>Lophotrochozoa</taxon>
        <taxon>Platyhelminthes</taxon>
        <taxon>Monogenea</taxon>
        <taxon>Polyopisthocotylea</taxon>
        <taxon>Polystomatidea</taxon>
        <taxon>Polystomatidae</taxon>
        <taxon>Protopolystoma</taxon>
    </lineage>
</organism>
<accession>A0A3S5C5M0</accession>
<protein>
    <submittedName>
        <fullName evidence="1">Uncharacterized protein</fullName>
    </submittedName>
</protein>
<comment type="caution">
    <text evidence="1">The sequence shown here is derived from an EMBL/GenBank/DDBJ whole genome shotgun (WGS) entry which is preliminary data.</text>
</comment>
<proteinExistence type="predicted"/>
<gene>
    <name evidence="1" type="ORF">PXEA_LOCUS30397</name>
</gene>
<dbReference type="AlphaFoldDB" id="A0A3S5C5M0"/>
<name>A0A3S5C5M0_9PLAT</name>